<protein>
    <submittedName>
        <fullName evidence="1">Uncharacterized protein</fullName>
    </submittedName>
</protein>
<proteinExistence type="predicted"/>
<comment type="caution">
    <text evidence="1">The sequence shown here is derived from an EMBL/GenBank/DDBJ whole genome shotgun (WGS) entry which is preliminary data.</text>
</comment>
<accession>A0ABD3UPD1</accession>
<dbReference type="Proteomes" id="UP001634393">
    <property type="component" value="Unassembled WGS sequence"/>
</dbReference>
<evidence type="ECO:0000313" key="2">
    <source>
        <dbReference type="Proteomes" id="UP001634393"/>
    </source>
</evidence>
<dbReference type="AlphaFoldDB" id="A0ABD3UPD1"/>
<gene>
    <name evidence="1" type="ORF">ACJIZ3_013271</name>
</gene>
<organism evidence="1 2">
    <name type="scientific">Penstemon smallii</name>
    <dbReference type="NCBI Taxonomy" id="265156"/>
    <lineage>
        <taxon>Eukaryota</taxon>
        <taxon>Viridiplantae</taxon>
        <taxon>Streptophyta</taxon>
        <taxon>Embryophyta</taxon>
        <taxon>Tracheophyta</taxon>
        <taxon>Spermatophyta</taxon>
        <taxon>Magnoliopsida</taxon>
        <taxon>eudicotyledons</taxon>
        <taxon>Gunneridae</taxon>
        <taxon>Pentapetalae</taxon>
        <taxon>asterids</taxon>
        <taxon>lamiids</taxon>
        <taxon>Lamiales</taxon>
        <taxon>Plantaginaceae</taxon>
        <taxon>Cheloneae</taxon>
        <taxon>Penstemon</taxon>
    </lineage>
</organism>
<keyword evidence="2" id="KW-1185">Reference proteome</keyword>
<name>A0ABD3UPD1_9LAMI</name>
<reference evidence="1 2" key="1">
    <citation type="submission" date="2024-12" db="EMBL/GenBank/DDBJ databases">
        <title>The unique morphological basis and parallel evolutionary history of personate flowers in Penstemon.</title>
        <authorList>
            <person name="Depatie T.H."/>
            <person name="Wessinger C.A."/>
        </authorList>
    </citation>
    <scope>NUCLEOTIDE SEQUENCE [LARGE SCALE GENOMIC DNA]</scope>
    <source>
        <strain evidence="1">WTNN_2</strain>
        <tissue evidence="1">Leaf</tissue>
    </source>
</reference>
<evidence type="ECO:0000313" key="1">
    <source>
        <dbReference type="EMBL" id="KAL3851389.1"/>
    </source>
</evidence>
<sequence>MTSKHSVYVTDVVPGRPGWEVKVVLYEKAEPRMSRSGFTKYMRTVLMDEKIIWFRILELSMKS</sequence>
<dbReference type="EMBL" id="JBJXBP010000001">
    <property type="protein sequence ID" value="KAL3851389.1"/>
    <property type="molecule type" value="Genomic_DNA"/>
</dbReference>